<dbReference type="PANTHER" id="PTHR43292:SF4">
    <property type="entry name" value="ACYL-COA DEHYDROGENASE FADE34"/>
    <property type="match status" value="1"/>
</dbReference>
<evidence type="ECO:0000313" key="10">
    <source>
        <dbReference type="EMBL" id="QSE92748.1"/>
    </source>
</evidence>
<dbReference type="RefSeq" id="WP_206009199.1">
    <property type="nucleotide sequence ID" value="NZ_CP070619.1"/>
</dbReference>
<dbReference type="Pfam" id="PF02771">
    <property type="entry name" value="Acyl-CoA_dh_N"/>
    <property type="match status" value="1"/>
</dbReference>
<feature type="domain" description="Acyl-CoA dehydrogenase/oxidase C-terminal" evidence="7">
    <location>
        <begin position="231"/>
        <end position="388"/>
    </location>
</feature>
<reference evidence="10 11" key="1">
    <citation type="journal article" date="2021" name="Microbiol. Resour. Announc.">
        <title>Complete Genome Sequences of Two Rhodococcus sp. Strains with Large and Linear Chromosomes, Isolated from Apple Rhizosphere.</title>
        <authorList>
            <person name="Benning S."/>
            <person name="Brugnone N."/>
            <person name="Siani R."/>
            <person name="Kublik S."/>
            <person name="Schloter M."/>
            <person name="Rad V."/>
        </authorList>
    </citation>
    <scope>NUCLEOTIDE SEQUENCE [LARGE SCALE GENOMIC DNA]</scope>
    <source>
        <strain evidence="10 11">R79</strain>
    </source>
</reference>
<evidence type="ECO:0000259" key="8">
    <source>
        <dbReference type="Pfam" id="PF02770"/>
    </source>
</evidence>
<evidence type="ECO:0000256" key="5">
    <source>
        <dbReference type="ARBA" id="ARBA00023002"/>
    </source>
</evidence>
<keyword evidence="4 6" id="KW-0274">FAD</keyword>
<evidence type="ECO:0000259" key="9">
    <source>
        <dbReference type="Pfam" id="PF02771"/>
    </source>
</evidence>
<accession>A0A974W9I7</accession>
<dbReference type="PANTHER" id="PTHR43292">
    <property type="entry name" value="ACYL-COA DEHYDROGENASE"/>
    <property type="match status" value="1"/>
</dbReference>
<dbReference type="Pfam" id="PF02770">
    <property type="entry name" value="Acyl-CoA_dh_M"/>
    <property type="match status" value="1"/>
</dbReference>
<evidence type="ECO:0000256" key="3">
    <source>
        <dbReference type="ARBA" id="ARBA00022630"/>
    </source>
</evidence>
<dbReference type="Proteomes" id="UP000662986">
    <property type="component" value="Chromosome"/>
</dbReference>
<dbReference type="SUPFAM" id="SSF56645">
    <property type="entry name" value="Acyl-CoA dehydrogenase NM domain-like"/>
    <property type="match status" value="1"/>
</dbReference>
<dbReference type="InterPro" id="IPR037069">
    <property type="entry name" value="AcylCoA_DH/ox_N_sf"/>
</dbReference>
<evidence type="ECO:0000256" key="2">
    <source>
        <dbReference type="ARBA" id="ARBA00009347"/>
    </source>
</evidence>
<dbReference type="Pfam" id="PF00441">
    <property type="entry name" value="Acyl-CoA_dh_1"/>
    <property type="match status" value="1"/>
</dbReference>
<dbReference type="InterPro" id="IPR013786">
    <property type="entry name" value="AcylCoA_DH/ox_N"/>
</dbReference>
<dbReference type="Gene3D" id="2.40.110.10">
    <property type="entry name" value="Butyryl-CoA Dehydrogenase, subunit A, domain 2"/>
    <property type="match status" value="1"/>
</dbReference>
<dbReference type="Gene3D" id="1.20.140.10">
    <property type="entry name" value="Butyryl-CoA Dehydrogenase, subunit A, domain 3"/>
    <property type="match status" value="1"/>
</dbReference>
<dbReference type="InterPro" id="IPR046373">
    <property type="entry name" value="Acyl-CoA_Oxase/DH_mid-dom_sf"/>
</dbReference>
<dbReference type="EMBL" id="CP070619">
    <property type="protein sequence ID" value="QSE92748.1"/>
    <property type="molecule type" value="Genomic_DNA"/>
</dbReference>
<dbReference type="SUPFAM" id="SSF47203">
    <property type="entry name" value="Acyl-CoA dehydrogenase C-terminal domain-like"/>
    <property type="match status" value="1"/>
</dbReference>
<dbReference type="InterPro" id="IPR052161">
    <property type="entry name" value="Mycobact_Acyl-CoA_DH"/>
</dbReference>
<protein>
    <submittedName>
        <fullName evidence="10">Acyl-CoA dehydrogenase family protein</fullName>
    </submittedName>
</protein>
<dbReference type="InterPro" id="IPR009100">
    <property type="entry name" value="AcylCoA_DH/oxidase_NM_dom_sf"/>
</dbReference>
<name>A0A974W9I7_9NOCA</name>
<proteinExistence type="inferred from homology"/>
<comment type="similarity">
    <text evidence="2 6">Belongs to the acyl-CoA dehydrogenase family.</text>
</comment>
<evidence type="ECO:0000256" key="6">
    <source>
        <dbReference type="RuleBase" id="RU362125"/>
    </source>
</evidence>
<evidence type="ECO:0000256" key="4">
    <source>
        <dbReference type="ARBA" id="ARBA00022827"/>
    </source>
</evidence>
<feature type="domain" description="Acyl-CoA oxidase/dehydrogenase middle" evidence="8">
    <location>
        <begin position="125"/>
        <end position="219"/>
    </location>
</feature>
<sequence>MTDTTTDAAVSAGDPVTEDGLPTYVADFLNTHDPATMPRIDFLRARFDAGLAWVHYPIGCGGLGLDAAAQSIVDAALEAAGAPDNAPHRNVIGLGMAAPTLLAHGTPEQQRQWLRPLWTGEEIWCQLFSEPAAGSDLASLGTKAVPDGTDWVVNGQKVWTSLAHEASWALLIARTDPTVPKHRGLTYFVCDMRSPGVDVRALRQLTGEAEFNEVFLDNVRVPDDNRLGEVGAGWKVTQSTLMNERVAIGAGAAPREGGPIGFLADLWRQDETYRTIGSFDKLVQLWVEAETMRLTTERLRQQAVAGTPGPEGSGSKLAYSLLAQRVSSLELDILGEQGLRFDDWSFRRPNLDDEHNRPAGYRFLRTKGNSIEGGTSEIMRNIISERILGLPSESRTDTTTPWNELPR</sequence>
<keyword evidence="3 6" id="KW-0285">Flavoprotein</keyword>
<evidence type="ECO:0000256" key="1">
    <source>
        <dbReference type="ARBA" id="ARBA00001974"/>
    </source>
</evidence>
<dbReference type="InterPro" id="IPR009075">
    <property type="entry name" value="AcylCo_DH/oxidase_C"/>
</dbReference>
<keyword evidence="5 6" id="KW-0560">Oxidoreductase</keyword>
<dbReference type="InterPro" id="IPR006091">
    <property type="entry name" value="Acyl-CoA_Oxase/DH_mid-dom"/>
</dbReference>
<reference evidence="10 11" key="2">
    <citation type="journal article" date="2022" name="Arch. Microbiol.">
        <title>Rhodococcus pseudokoreensis sp. nov. isolated from the rhizosphere of young M26 apple rootstocks.</title>
        <authorList>
            <person name="Kampfer P."/>
            <person name="Glaeser S.P."/>
            <person name="Blom J."/>
            <person name="Wolf J."/>
            <person name="Benning S."/>
            <person name="Schloter M."/>
            <person name="Neumann-Schaal M."/>
        </authorList>
    </citation>
    <scope>NUCLEOTIDE SEQUENCE [LARGE SCALE GENOMIC DNA]</scope>
    <source>
        <strain evidence="10 11">R79</strain>
    </source>
</reference>
<keyword evidence="11" id="KW-1185">Reference proteome</keyword>
<dbReference type="InterPro" id="IPR036250">
    <property type="entry name" value="AcylCo_DH-like_C"/>
</dbReference>
<evidence type="ECO:0000259" key="7">
    <source>
        <dbReference type="Pfam" id="PF00441"/>
    </source>
</evidence>
<gene>
    <name evidence="10" type="ORF">JWS13_31175</name>
</gene>
<comment type="cofactor">
    <cofactor evidence="1 6">
        <name>FAD</name>
        <dbReference type="ChEBI" id="CHEBI:57692"/>
    </cofactor>
</comment>
<evidence type="ECO:0000313" key="11">
    <source>
        <dbReference type="Proteomes" id="UP000662986"/>
    </source>
</evidence>
<organism evidence="10 11">
    <name type="scientific">Rhodococcus pseudokoreensis</name>
    <dbReference type="NCBI Taxonomy" id="2811421"/>
    <lineage>
        <taxon>Bacteria</taxon>
        <taxon>Bacillati</taxon>
        <taxon>Actinomycetota</taxon>
        <taxon>Actinomycetes</taxon>
        <taxon>Mycobacteriales</taxon>
        <taxon>Nocardiaceae</taxon>
        <taxon>Rhodococcus</taxon>
    </lineage>
</organism>
<dbReference type="Gene3D" id="1.10.540.10">
    <property type="entry name" value="Acyl-CoA dehydrogenase/oxidase, N-terminal domain"/>
    <property type="match status" value="1"/>
</dbReference>
<feature type="domain" description="Acyl-CoA dehydrogenase/oxidase N-terminal" evidence="9">
    <location>
        <begin position="37"/>
        <end position="121"/>
    </location>
</feature>